<dbReference type="Proteomes" id="UP001062846">
    <property type="component" value="Chromosome 7"/>
</dbReference>
<evidence type="ECO:0000313" key="2">
    <source>
        <dbReference type="Proteomes" id="UP001062846"/>
    </source>
</evidence>
<organism evidence="1 2">
    <name type="scientific">Rhododendron molle</name>
    <name type="common">Chinese azalea</name>
    <name type="synonym">Azalea mollis</name>
    <dbReference type="NCBI Taxonomy" id="49168"/>
    <lineage>
        <taxon>Eukaryota</taxon>
        <taxon>Viridiplantae</taxon>
        <taxon>Streptophyta</taxon>
        <taxon>Embryophyta</taxon>
        <taxon>Tracheophyta</taxon>
        <taxon>Spermatophyta</taxon>
        <taxon>Magnoliopsida</taxon>
        <taxon>eudicotyledons</taxon>
        <taxon>Gunneridae</taxon>
        <taxon>Pentapetalae</taxon>
        <taxon>asterids</taxon>
        <taxon>Ericales</taxon>
        <taxon>Ericaceae</taxon>
        <taxon>Ericoideae</taxon>
        <taxon>Rhodoreae</taxon>
        <taxon>Rhododendron</taxon>
    </lineage>
</organism>
<gene>
    <name evidence="1" type="ORF">RHMOL_Rhmol07G0243600</name>
</gene>
<protein>
    <submittedName>
        <fullName evidence="1">Uncharacterized protein</fullName>
    </submittedName>
</protein>
<name>A0ACC0N5Y3_RHOML</name>
<sequence length="514" mass="60171">MSGLKINFSKSLLCGVKVNHQEVTSLARVMGCKVDHLPIKYLGLPLGANPNRIRTWDPVVERMEKRLSVWRGRFNTSGERLTLLNSSLSSLPIYFMSLFKMPVAVAKVLEKIQRQFFWGDTMKKRKLHLVKWELITKKKEFGGLGVKNLMIQNLALLAKWWWRFYKDSDSLWVKVVKSKYKLEQSCWLPRLPSSGKSSTIWKDICSVGDSSSVIGSILQEGFRVVVHSGQDISFWNQVWLGNTTLKEEFPRLYLISTQKEKVIRDLKDANGDGRWNLLFQRSLRDWEAQQFDDLLMRLQVVILDQSRRDMMCWRWAFDNCFSVKSVYNKWEQMGLSSNRVMGSIWKNICPPKVEIFAWLALQDRVASRSVLLSRNLIPEGQSVMCPRCSFLLETPGHLFLHCPFSWLVWSLILDWWHVSWVCPASLVDLFSWWLGMGFKNLEKYMWETTFHATIWSLWLVRNDLVFNNATWRVEDLGELIKTRVAMCIKVKFDIKVHSVEDFKDYLDGMRKVTV</sequence>
<proteinExistence type="predicted"/>
<keyword evidence="2" id="KW-1185">Reference proteome</keyword>
<accession>A0ACC0N5Y3</accession>
<comment type="caution">
    <text evidence="1">The sequence shown here is derived from an EMBL/GenBank/DDBJ whole genome shotgun (WGS) entry which is preliminary data.</text>
</comment>
<reference evidence="1" key="1">
    <citation type="submission" date="2022-02" db="EMBL/GenBank/DDBJ databases">
        <title>Plant Genome Project.</title>
        <authorList>
            <person name="Zhang R.-G."/>
        </authorList>
    </citation>
    <scope>NUCLEOTIDE SEQUENCE</scope>
    <source>
        <strain evidence="1">AT1</strain>
    </source>
</reference>
<evidence type="ECO:0000313" key="1">
    <source>
        <dbReference type="EMBL" id="KAI8548067.1"/>
    </source>
</evidence>
<dbReference type="EMBL" id="CM046394">
    <property type="protein sequence ID" value="KAI8548067.1"/>
    <property type="molecule type" value="Genomic_DNA"/>
</dbReference>